<protein>
    <submittedName>
        <fullName evidence="2">Uncharacterized protein</fullName>
    </submittedName>
</protein>
<evidence type="ECO:0000313" key="2">
    <source>
        <dbReference type="EMBL" id="CDQ94028.1"/>
    </source>
</evidence>
<dbReference type="Proteomes" id="UP000193380">
    <property type="component" value="Unassembled WGS sequence"/>
</dbReference>
<feature type="compositionally biased region" description="Basic and acidic residues" evidence="1">
    <location>
        <begin position="135"/>
        <end position="156"/>
    </location>
</feature>
<feature type="region of interest" description="Disordered" evidence="1">
    <location>
        <begin position="133"/>
        <end position="156"/>
    </location>
</feature>
<reference evidence="2" key="1">
    <citation type="journal article" date="2014" name="Nat. Commun.">
        <title>The rainbow trout genome provides novel insights into evolution after whole-genome duplication in vertebrates.</title>
        <authorList>
            <person name="Berthelot C."/>
            <person name="Brunet F."/>
            <person name="Chalopin D."/>
            <person name="Juanchich A."/>
            <person name="Bernard M."/>
            <person name="Noel B."/>
            <person name="Bento P."/>
            <person name="Da Silva C."/>
            <person name="Labadie K."/>
            <person name="Alberti A."/>
            <person name="Aury J.M."/>
            <person name="Louis A."/>
            <person name="Dehais P."/>
            <person name="Bardou P."/>
            <person name="Montfort J."/>
            <person name="Klopp C."/>
            <person name="Cabau C."/>
            <person name="Gaspin C."/>
            <person name="Thorgaard G.H."/>
            <person name="Boussaha M."/>
            <person name="Quillet E."/>
            <person name="Guyomard R."/>
            <person name="Galiana D."/>
            <person name="Bobe J."/>
            <person name="Volff J.N."/>
            <person name="Genet C."/>
            <person name="Wincker P."/>
            <person name="Jaillon O."/>
            <person name="Roest Crollius H."/>
            <person name="Guiguen Y."/>
        </authorList>
    </citation>
    <scope>NUCLEOTIDE SEQUENCE [LARGE SCALE GENOMIC DNA]</scope>
</reference>
<accession>A0A060YQ87</accession>
<dbReference type="PaxDb" id="8022-A0A060YQ87"/>
<name>A0A060YQ87_ONCMY</name>
<evidence type="ECO:0000313" key="3">
    <source>
        <dbReference type="Proteomes" id="UP000193380"/>
    </source>
</evidence>
<sequence>MNFRLFLYGPETQFIFLAEAQNKSVVIKMNTVVPEKKRTMTQHTSWLCKGYLTKKESDGVLHHMTWPLQLPDLNDECAKLSSRQRQGELGAEEGEVPGCSAIPEGEGVGGVLRAGPGAAPAPQCHLQPRQGFYHETGHQLPAHEETAEHRSVRWGE</sequence>
<proteinExistence type="predicted"/>
<organism evidence="2 3">
    <name type="scientific">Oncorhynchus mykiss</name>
    <name type="common">Rainbow trout</name>
    <name type="synonym">Salmo gairdneri</name>
    <dbReference type="NCBI Taxonomy" id="8022"/>
    <lineage>
        <taxon>Eukaryota</taxon>
        <taxon>Metazoa</taxon>
        <taxon>Chordata</taxon>
        <taxon>Craniata</taxon>
        <taxon>Vertebrata</taxon>
        <taxon>Euteleostomi</taxon>
        <taxon>Actinopterygii</taxon>
        <taxon>Neopterygii</taxon>
        <taxon>Teleostei</taxon>
        <taxon>Protacanthopterygii</taxon>
        <taxon>Salmoniformes</taxon>
        <taxon>Salmonidae</taxon>
        <taxon>Salmoninae</taxon>
        <taxon>Oncorhynchus</taxon>
    </lineage>
</organism>
<dbReference type="EMBL" id="FR916627">
    <property type="protein sequence ID" value="CDQ94028.1"/>
    <property type="molecule type" value="Genomic_DNA"/>
</dbReference>
<evidence type="ECO:0000256" key="1">
    <source>
        <dbReference type="SAM" id="MobiDB-lite"/>
    </source>
</evidence>
<dbReference type="AlphaFoldDB" id="A0A060YQ87"/>
<gene>
    <name evidence="2" type="ORF">GSONMT00017606001</name>
</gene>
<reference evidence="2" key="2">
    <citation type="submission" date="2014-03" db="EMBL/GenBank/DDBJ databases">
        <authorList>
            <person name="Genoscope - CEA"/>
        </authorList>
    </citation>
    <scope>NUCLEOTIDE SEQUENCE</scope>
</reference>